<dbReference type="Proteomes" id="UP000681722">
    <property type="component" value="Unassembled WGS sequence"/>
</dbReference>
<evidence type="ECO:0000313" key="2">
    <source>
        <dbReference type="EMBL" id="CAF4449142.1"/>
    </source>
</evidence>
<accession>A0A815Z827</accession>
<dbReference type="EMBL" id="CAJOBC010097679">
    <property type="protein sequence ID" value="CAF4449142.1"/>
    <property type="molecule type" value="Genomic_DNA"/>
</dbReference>
<gene>
    <name evidence="1" type="ORF">GPM918_LOCUS41119</name>
    <name evidence="2" type="ORF">SRO942_LOCUS42135</name>
</gene>
<sequence>MSLDVVRSLSTICSQTHFSPSVVATVPLFRPPPSCSKAVEEVILNEEARDGASTCHQTNINMLVQKDSFDVNKFLQSAADSIVDLFIVLIWMERSTVKIIVDTFEALAAAANCERAALKVVRKVGAIRNQFT</sequence>
<feature type="non-terminal residue" evidence="1">
    <location>
        <position position="1"/>
    </location>
</feature>
<proteinExistence type="predicted"/>
<protein>
    <submittedName>
        <fullName evidence="1">Uncharacterized protein</fullName>
    </submittedName>
</protein>
<organism evidence="1 3">
    <name type="scientific">Didymodactylos carnosus</name>
    <dbReference type="NCBI Taxonomy" id="1234261"/>
    <lineage>
        <taxon>Eukaryota</taxon>
        <taxon>Metazoa</taxon>
        <taxon>Spiralia</taxon>
        <taxon>Gnathifera</taxon>
        <taxon>Rotifera</taxon>
        <taxon>Eurotatoria</taxon>
        <taxon>Bdelloidea</taxon>
        <taxon>Philodinida</taxon>
        <taxon>Philodinidae</taxon>
        <taxon>Didymodactylos</taxon>
    </lineage>
</organism>
<dbReference type="Proteomes" id="UP000663829">
    <property type="component" value="Unassembled WGS sequence"/>
</dbReference>
<dbReference type="EMBL" id="CAJNOQ010031705">
    <property type="protein sequence ID" value="CAF1581395.1"/>
    <property type="molecule type" value="Genomic_DNA"/>
</dbReference>
<name>A0A815Z827_9BILA</name>
<evidence type="ECO:0000313" key="3">
    <source>
        <dbReference type="Proteomes" id="UP000663829"/>
    </source>
</evidence>
<reference evidence="1" key="1">
    <citation type="submission" date="2021-02" db="EMBL/GenBank/DDBJ databases">
        <authorList>
            <person name="Nowell W R."/>
        </authorList>
    </citation>
    <scope>NUCLEOTIDE SEQUENCE</scope>
</reference>
<evidence type="ECO:0000313" key="1">
    <source>
        <dbReference type="EMBL" id="CAF1581395.1"/>
    </source>
</evidence>
<dbReference type="AlphaFoldDB" id="A0A815Z827"/>
<comment type="caution">
    <text evidence="1">The sequence shown here is derived from an EMBL/GenBank/DDBJ whole genome shotgun (WGS) entry which is preliminary data.</text>
</comment>
<keyword evidence="3" id="KW-1185">Reference proteome</keyword>